<gene>
    <name evidence="1" type="ORF">AV926_13000</name>
</gene>
<name>A0A163XSH4_9FLAO</name>
<proteinExistence type="predicted"/>
<evidence type="ECO:0000313" key="2">
    <source>
        <dbReference type="Proteomes" id="UP000076630"/>
    </source>
</evidence>
<evidence type="ECO:0000313" key="1">
    <source>
        <dbReference type="EMBL" id="KZE78357.1"/>
    </source>
</evidence>
<dbReference type="RefSeq" id="WP_038984290.1">
    <property type="nucleotide sequence ID" value="NZ_JWJO01000001.1"/>
</dbReference>
<dbReference type="OrthoDB" id="1340494at2"/>
<dbReference type="EMBL" id="LQNU01000065">
    <property type="protein sequence ID" value="KZE78357.1"/>
    <property type="molecule type" value="Genomic_DNA"/>
</dbReference>
<accession>A0A163XSH4</accession>
<reference evidence="1 2" key="1">
    <citation type="submission" date="2016-01" db="EMBL/GenBank/DDBJ databases">
        <title>Whole genome sequencing of Myroides marinus L41.</title>
        <authorList>
            <person name="Hong K.W."/>
        </authorList>
    </citation>
    <scope>NUCLEOTIDE SEQUENCE [LARGE SCALE GENOMIC DNA]</scope>
    <source>
        <strain evidence="1 2">L41</strain>
    </source>
</reference>
<keyword evidence="2" id="KW-1185">Reference proteome</keyword>
<organism evidence="1 2">
    <name type="scientific">Myroides marinus</name>
    <dbReference type="NCBI Taxonomy" id="703342"/>
    <lineage>
        <taxon>Bacteria</taxon>
        <taxon>Pseudomonadati</taxon>
        <taxon>Bacteroidota</taxon>
        <taxon>Flavobacteriia</taxon>
        <taxon>Flavobacteriales</taxon>
        <taxon>Flavobacteriaceae</taxon>
        <taxon>Myroides</taxon>
    </lineage>
</organism>
<sequence length="316" mass="35574">MTLLTSTNYIDSIKAHIDNVKLLSKYTSLLSPSPALLKDYCFSVCKRSDLTIGDRDILKTFLKSKSSDVEDILSALQKLDIDKFKPVQNFLNGKTIAPKNQTIVEIIALFYDFEPRPLGKYLGNANKVNREDLHEVVDREEEKVIVEEKEDRLETVNVPTGISSVVEESKVSGSKQNNSLKKKLIVGISSLVALIGGGYGVTKVAYFSDSDQCIVWEEDKYIPCDCAEGMTAYEQDKGNMPVRYNESLLKGFKRINVDCNTTFFKDNKPKVWFVKTGADQHEYFSSPGDGTHPTLNKTVKPVSQYHLNKYIYPNCP</sequence>
<comment type="caution">
    <text evidence="1">The sequence shown here is derived from an EMBL/GenBank/DDBJ whole genome shotgun (WGS) entry which is preliminary data.</text>
</comment>
<dbReference type="AlphaFoldDB" id="A0A163XSH4"/>
<dbReference type="Proteomes" id="UP000076630">
    <property type="component" value="Unassembled WGS sequence"/>
</dbReference>
<protein>
    <submittedName>
        <fullName evidence="1">Uncharacterized protein</fullName>
    </submittedName>
</protein>